<feature type="domain" description="Serine aminopeptidase S33" evidence="1">
    <location>
        <begin position="12"/>
        <end position="249"/>
    </location>
</feature>
<dbReference type="InterPro" id="IPR029058">
    <property type="entry name" value="AB_hydrolase_fold"/>
</dbReference>
<dbReference type="Pfam" id="PF12146">
    <property type="entry name" value="Hydrolase_4"/>
    <property type="match status" value="1"/>
</dbReference>
<name>A0A1D9MIT0_9ACTO</name>
<keyword evidence="3" id="KW-1185">Reference proteome</keyword>
<dbReference type="PANTHER" id="PTHR11614">
    <property type="entry name" value="PHOSPHOLIPASE-RELATED"/>
    <property type="match status" value="1"/>
</dbReference>
<dbReference type="OrthoDB" id="9806902at2"/>
<proteinExistence type="predicted"/>
<accession>A0A1D9MIT0</accession>
<dbReference type="AlphaFoldDB" id="A0A1D9MIT0"/>
<dbReference type="STRING" id="1912795.BK816_01935"/>
<evidence type="ECO:0000313" key="3">
    <source>
        <dbReference type="Proteomes" id="UP000176288"/>
    </source>
</evidence>
<organism evidence="2 3">
    <name type="scientific">Boudabousia tangfeifanii</name>
    <dbReference type="NCBI Taxonomy" id="1912795"/>
    <lineage>
        <taxon>Bacteria</taxon>
        <taxon>Bacillati</taxon>
        <taxon>Actinomycetota</taxon>
        <taxon>Actinomycetes</taxon>
        <taxon>Actinomycetales</taxon>
        <taxon>Actinomycetaceae</taxon>
        <taxon>Boudabousia</taxon>
    </lineage>
</organism>
<dbReference type="GO" id="GO:0003824">
    <property type="term" value="F:catalytic activity"/>
    <property type="evidence" value="ECO:0007669"/>
    <property type="project" value="UniProtKB-ARBA"/>
</dbReference>
<dbReference type="InterPro" id="IPR051044">
    <property type="entry name" value="MAG_DAG_Lipase"/>
</dbReference>
<evidence type="ECO:0000313" key="2">
    <source>
        <dbReference type="EMBL" id="AOZ72204.1"/>
    </source>
</evidence>
<dbReference type="SUPFAM" id="SSF53474">
    <property type="entry name" value="alpha/beta-Hydrolases"/>
    <property type="match status" value="1"/>
</dbReference>
<evidence type="ECO:0000259" key="1">
    <source>
        <dbReference type="Pfam" id="PF12146"/>
    </source>
</evidence>
<gene>
    <name evidence="2" type="ORF">BK816_01935</name>
</gene>
<dbReference type="RefSeq" id="WP_071163670.1">
    <property type="nucleotide sequence ID" value="NZ_CP017812.1"/>
</dbReference>
<dbReference type="Gene3D" id="3.40.50.1820">
    <property type="entry name" value="alpha/beta hydrolase"/>
    <property type="match status" value="1"/>
</dbReference>
<reference evidence="2 3" key="1">
    <citation type="submission" date="2016-10" db="EMBL/GenBank/DDBJ databases">
        <title>Actinomyces aegypiusis sp. nov., isolated from the Aegypius monachus in Qinghai Tibet Plateau China.</title>
        <authorList>
            <person name="Wang Y."/>
        </authorList>
    </citation>
    <scope>NUCLEOTIDE SEQUENCE [LARGE SCALE GENOMIC DNA]</scope>
    <source>
        <strain evidence="2 3">VUL4_3</strain>
    </source>
</reference>
<dbReference type="Proteomes" id="UP000176288">
    <property type="component" value="Chromosome"/>
</dbReference>
<dbReference type="InterPro" id="IPR022742">
    <property type="entry name" value="Hydrolase_4"/>
</dbReference>
<dbReference type="EMBL" id="CP017812">
    <property type="protein sequence ID" value="AOZ72204.1"/>
    <property type="molecule type" value="Genomic_DNA"/>
</dbReference>
<dbReference type="InterPro" id="IPR000073">
    <property type="entry name" value="AB_hydrolase_1"/>
</dbReference>
<dbReference type="KEGG" id="avu:BK816_01935"/>
<sequence>MYLHGVYTPAKQPKAIALITHGYAEHADRYTPLVKMLTRHHISTYRYDHFGHGKSTGPRAQVNVNDLVRQHYRVRQQIQEQHQLPLFLIGHSMGGLITAASTLAKPDGVAGVVLTGPALGINPSLPGPVADALYEAGKLLPKIPASPFDPSGLSFDPKVVEHYKHDPLNYVGPVPLLTGSSMAALGKRVVERAPHWSPDTLIIVGESDEIVDQKAIHEFQQSAGKAQPAQPNVDLMTIPAAKHEVLNEAEGPVLMALIAEWISQRCQADGK</sequence>
<dbReference type="PRINTS" id="PR00111">
    <property type="entry name" value="ABHYDROLASE"/>
</dbReference>
<protein>
    <recommendedName>
        <fullName evidence="1">Serine aminopeptidase S33 domain-containing protein</fullName>
    </recommendedName>
</protein>